<organism evidence="1 2">
    <name type="scientific">Rattus norvegicus</name>
    <name type="common">Rat</name>
    <dbReference type="NCBI Taxonomy" id="10116"/>
    <lineage>
        <taxon>Eukaryota</taxon>
        <taxon>Metazoa</taxon>
        <taxon>Chordata</taxon>
        <taxon>Craniata</taxon>
        <taxon>Vertebrata</taxon>
        <taxon>Euteleostomi</taxon>
        <taxon>Mammalia</taxon>
        <taxon>Eutheria</taxon>
        <taxon>Euarchontoglires</taxon>
        <taxon>Glires</taxon>
        <taxon>Rodentia</taxon>
        <taxon>Myomorpha</taxon>
        <taxon>Muroidea</taxon>
        <taxon>Muridae</taxon>
        <taxon>Murinae</taxon>
        <taxon>Rattus</taxon>
    </lineage>
</organism>
<proteinExistence type="predicted"/>
<protein>
    <submittedName>
        <fullName evidence="1">RCG20082</fullName>
    </submittedName>
</protein>
<sequence>MSGTRVSLKLSAVDGVELCYTRKQQNAQLKLKPPGERERLPPGQRPALLGLEMESLIL</sequence>
<reference evidence="2" key="1">
    <citation type="submission" date="2005-09" db="EMBL/GenBank/DDBJ databases">
        <authorList>
            <person name="Mural R.J."/>
            <person name="Li P.W."/>
            <person name="Adams M.D."/>
            <person name="Amanatides P.G."/>
            <person name="Baden-Tillson H."/>
            <person name="Barnstead M."/>
            <person name="Chin S.H."/>
            <person name="Dew I."/>
            <person name="Evans C.A."/>
            <person name="Ferriera S."/>
            <person name="Flanigan M."/>
            <person name="Fosler C."/>
            <person name="Glodek A."/>
            <person name="Gu Z."/>
            <person name="Holt R.A."/>
            <person name="Jennings D."/>
            <person name="Kraft C.L."/>
            <person name="Lu F."/>
            <person name="Nguyen T."/>
            <person name="Nusskern D.R."/>
            <person name="Pfannkoch C.M."/>
            <person name="Sitter C."/>
            <person name="Sutton G.G."/>
            <person name="Venter J.C."/>
            <person name="Wang Z."/>
            <person name="Woodage T."/>
            <person name="Zheng X.H."/>
            <person name="Zhong F."/>
        </authorList>
    </citation>
    <scope>NUCLEOTIDE SEQUENCE [LARGE SCALE GENOMIC DNA]</scope>
    <source>
        <strain>BN</strain>
        <strain evidence="2">Sprague-Dawley</strain>
    </source>
</reference>
<evidence type="ECO:0000313" key="1">
    <source>
        <dbReference type="EMBL" id="EDL94960.1"/>
    </source>
</evidence>
<gene>
    <name evidence="1" type="ORF">rCG_20082</name>
</gene>
<accession>A6JGV4</accession>
<name>A6JGV4_RAT</name>
<dbReference type="EMBL" id="CH473985">
    <property type="protein sequence ID" value="EDL94960.1"/>
    <property type="molecule type" value="Genomic_DNA"/>
</dbReference>
<dbReference type="AlphaFoldDB" id="A6JGV4"/>
<dbReference type="Proteomes" id="UP000234681">
    <property type="component" value="Chromosome 13"/>
</dbReference>
<evidence type="ECO:0000313" key="2">
    <source>
        <dbReference type="Proteomes" id="UP000234681"/>
    </source>
</evidence>